<dbReference type="Gene3D" id="1.10.150.320">
    <property type="entry name" value="Photosystem II 12 kDa extrinsic protein"/>
    <property type="match status" value="1"/>
</dbReference>
<proteinExistence type="predicted"/>
<dbReference type="SUPFAM" id="SSF81585">
    <property type="entry name" value="PsbU/PolX domain-like"/>
    <property type="match status" value="1"/>
</dbReference>
<dbReference type="PANTHER" id="PTHR21180">
    <property type="entry name" value="ENDONUCLEASE/EXONUCLEASE/PHOSPHATASE FAMILY DOMAIN-CONTAINING PROTEIN 1"/>
    <property type="match status" value="1"/>
</dbReference>
<keyword evidence="2" id="KW-1185">Reference proteome</keyword>
<evidence type="ECO:0000313" key="2">
    <source>
        <dbReference type="Proteomes" id="UP001576784"/>
    </source>
</evidence>
<evidence type="ECO:0000313" key="1">
    <source>
        <dbReference type="EMBL" id="MFB2894469.1"/>
    </source>
</evidence>
<dbReference type="EMBL" id="JBHFNR010000112">
    <property type="protein sequence ID" value="MFB2894469.1"/>
    <property type="molecule type" value="Genomic_DNA"/>
</dbReference>
<comment type="caution">
    <text evidence="1">The sequence shown here is derived from an EMBL/GenBank/DDBJ whole genome shotgun (WGS) entry which is preliminary data.</text>
</comment>
<dbReference type="RefSeq" id="WP_413264117.1">
    <property type="nucleotide sequence ID" value="NZ_JBHFNR010000112.1"/>
</dbReference>
<protein>
    <submittedName>
        <fullName evidence="1">Helix-hairpin-helix domain-containing protein</fullName>
    </submittedName>
</protein>
<dbReference type="SUPFAM" id="SSF47781">
    <property type="entry name" value="RuvA domain 2-like"/>
    <property type="match status" value="1"/>
</dbReference>
<organism evidence="1 2">
    <name type="scientific">Floridaenema flaviceps BLCC-F50</name>
    <dbReference type="NCBI Taxonomy" id="3153642"/>
    <lineage>
        <taxon>Bacteria</taxon>
        <taxon>Bacillati</taxon>
        <taxon>Cyanobacteriota</taxon>
        <taxon>Cyanophyceae</taxon>
        <taxon>Oscillatoriophycideae</taxon>
        <taxon>Aerosakkonematales</taxon>
        <taxon>Aerosakkonemataceae</taxon>
        <taxon>Floridanema</taxon>
        <taxon>Floridanema flaviceps</taxon>
    </lineage>
</organism>
<dbReference type="Proteomes" id="UP001576784">
    <property type="component" value="Unassembled WGS sequence"/>
</dbReference>
<dbReference type="PANTHER" id="PTHR21180:SF32">
    <property type="entry name" value="ENDONUCLEASE_EXONUCLEASE_PHOSPHATASE FAMILY DOMAIN-CONTAINING PROTEIN 1"/>
    <property type="match status" value="1"/>
</dbReference>
<dbReference type="InterPro" id="IPR010994">
    <property type="entry name" value="RuvA_2-like"/>
</dbReference>
<dbReference type="InterPro" id="IPR051675">
    <property type="entry name" value="Endo/Exo/Phosphatase_dom_1"/>
</dbReference>
<sequence>MAPENWLSSFTPGWQNLSLPQMAIRNRLLKDPYYRFGSIEEVVIAASLGIKIDVNQATVDDWLRLPGLSIHQARSLVELSRNGIQFHCLEDIAAALSLSVQRLQPLAPILQFCYYDVESIYSPQLINPNTATSEMLSKIPGVDSLLADKIVANRESSGFYRNLVDFQNRLSLPSELISQLMHHLRF</sequence>
<dbReference type="Pfam" id="PF12836">
    <property type="entry name" value="HHH_3"/>
    <property type="match status" value="1"/>
</dbReference>
<gene>
    <name evidence="1" type="ORF">ACE1CI_16285</name>
</gene>
<accession>A0ABV4XU53</accession>
<reference evidence="1 2" key="1">
    <citation type="submission" date="2024-09" db="EMBL/GenBank/DDBJ databases">
        <title>Floridaenema gen nov. (Aerosakkonemataceae, Aerosakkonematales ord. nov., Cyanobacteria) from benthic tropical and subtropical fresh waters, with the description of four new species.</title>
        <authorList>
            <person name="Moretto J.A."/>
            <person name="Berthold D.E."/>
            <person name="Lefler F.W."/>
            <person name="Huang I.-S."/>
            <person name="Laughinghouse H. IV."/>
        </authorList>
    </citation>
    <scope>NUCLEOTIDE SEQUENCE [LARGE SCALE GENOMIC DNA]</scope>
    <source>
        <strain evidence="1 2">BLCC-F50</strain>
    </source>
</reference>
<name>A0ABV4XU53_9CYAN</name>